<dbReference type="RefSeq" id="YP_009280080.1">
    <property type="nucleotide sequence ID" value="NC_031020.1"/>
</dbReference>
<evidence type="ECO:0000313" key="1">
    <source>
        <dbReference type="EMBL" id="ANM46635.1"/>
    </source>
</evidence>
<gene>
    <name evidence="1" type="ORF">MP1_gp0222</name>
</gene>
<accession>A0A192YBW4</accession>
<sequence length="69" mass="7505">MNREKLILLAQTLADRIPGASVSLNSAKVINAMYYESVAVTIESPQGVDQYIISFDEQGATYQRVIGGV</sequence>
<dbReference type="EMBL" id="KX078569">
    <property type="protein sequence ID" value="ANM46635.1"/>
    <property type="molecule type" value="Genomic_DNA"/>
</dbReference>
<evidence type="ECO:0000313" key="2">
    <source>
        <dbReference type="Proteomes" id="UP000203816"/>
    </source>
</evidence>
<protein>
    <submittedName>
        <fullName evidence="1">Uncharacterized protein</fullName>
    </submittedName>
</protein>
<dbReference type="Proteomes" id="UP000203816">
    <property type="component" value="Segment"/>
</dbReference>
<keyword evidence="2" id="KW-1185">Reference proteome</keyword>
<name>A0A192YBW4_9CAUD</name>
<proteinExistence type="predicted"/>
<organism evidence="1 2">
    <name type="scientific">Morganella phage vB_MmoM_MP1</name>
    <dbReference type="NCBI Taxonomy" id="1852628"/>
    <lineage>
        <taxon>Viruses</taxon>
        <taxon>Duplodnaviria</taxon>
        <taxon>Heunggongvirae</taxon>
        <taxon>Uroviricota</taxon>
        <taxon>Caudoviricetes</taxon>
        <taxon>Pantevenvirales</taxon>
        <taxon>Straboviridae</taxon>
        <taxon>Gualtarvirus</taxon>
        <taxon>Gualtarvirus mp1</taxon>
    </lineage>
</organism>
<dbReference type="KEGG" id="vg:29059406"/>
<reference evidence="1 2" key="1">
    <citation type="submission" date="2016-04" db="EMBL/GenBank/DDBJ databases">
        <title>Comparative genomics of Morganella phages MP1 and MP2 define new clades among the T4 and T7-like Viruses.</title>
        <authorList>
            <person name="Pinto G."/>
            <person name="Oliveira A."/>
            <person name="Malgorzata L."/>
            <person name="Kropinski A."/>
            <person name="Azeredo J."/>
        </authorList>
    </citation>
    <scope>NUCLEOTIDE SEQUENCE [LARGE SCALE GENOMIC DNA]</scope>
</reference>
<dbReference type="GeneID" id="29059406"/>